<dbReference type="Gene3D" id="3.20.20.70">
    <property type="entry name" value="Aldolase class I"/>
    <property type="match status" value="1"/>
</dbReference>
<dbReference type="InterPro" id="IPR001155">
    <property type="entry name" value="OxRdtase_FMN_N"/>
</dbReference>
<feature type="domain" description="NADH:flavin oxidoreductase/NADH oxidase N-terminal" evidence="4">
    <location>
        <begin position="14"/>
        <end position="354"/>
    </location>
</feature>
<dbReference type="EMBL" id="FMAG01000015">
    <property type="protein sequence ID" value="SCB50043.1"/>
    <property type="molecule type" value="Genomic_DNA"/>
</dbReference>
<dbReference type="Pfam" id="PF00724">
    <property type="entry name" value="Oxidored_FMN"/>
    <property type="match status" value="1"/>
</dbReference>
<dbReference type="PANTHER" id="PTHR22893">
    <property type="entry name" value="NADH OXIDOREDUCTASE-RELATED"/>
    <property type="match status" value="1"/>
</dbReference>
<dbReference type="RefSeq" id="WP_092720009.1">
    <property type="nucleotide sequence ID" value="NZ_FMAG01000015.1"/>
</dbReference>
<dbReference type="Proteomes" id="UP000199101">
    <property type="component" value="Unassembled WGS sequence"/>
</dbReference>
<name>A0A1C3XCR1_9HYPH</name>
<dbReference type="GO" id="GO:0005829">
    <property type="term" value="C:cytosol"/>
    <property type="evidence" value="ECO:0007669"/>
    <property type="project" value="UniProtKB-ARBA"/>
</dbReference>
<dbReference type="PANTHER" id="PTHR22893:SF91">
    <property type="entry name" value="NADPH DEHYDROGENASE 2-RELATED"/>
    <property type="match status" value="1"/>
</dbReference>
<dbReference type="OrthoDB" id="9804454at2"/>
<comment type="cofactor">
    <cofactor evidence="1">
        <name>FMN</name>
        <dbReference type="ChEBI" id="CHEBI:58210"/>
    </cofactor>
</comment>
<dbReference type="STRING" id="410764.GA0061103_0739"/>
<dbReference type="AlphaFoldDB" id="A0A1C3XCR1"/>
<reference evidence="6" key="1">
    <citation type="submission" date="2016-08" db="EMBL/GenBank/DDBJ databases">
        <authorList>
            <person name="Varghese N."/>
            <person name="Submissions Spin"/>
        </authorList>
    </citation>
    <scope>NUCLEOTIDE SEQUENCE [LARGE SCALE GENOMIC DNA]</scope>
    <source>
        <strain evidence="6">HAMBI 2975</strain>
    </source>
</reference>
<organism evidence="5 6">
    <name type="scientific">Rhizobium multihospitium</name>
    <dbReference type="NCBI Taxonomy" id="410764"/>
    <lineage>
        <taxon>Bacteria</taxon>
        <taxon>Pseudomonadati</taxon>
        <taxon>Pseudomonadota</taxon>
        <taxon>Alphaproteobacteria</taxon>
        <taxon>Hyphomicrobiales</taxon>
        <taxon>Rhizobiaceae</taxon>
        <taxon>Rhizobium/Agrobacterium group</taxon>
        <taxon>Rhizobium</taxon>
    </lineage>
</organism>
<protein>
    <submittedName>
        <fullName evidence="5">N-ethylmaleimide reductase</fullName>
    </submittedName>
</protein>
<dbReference type="InterPro" id="IPR013785">
    <property type="entry name" value="Aldolase_TIM"/>
</dbReference>
<dbReference type="SUPFAM" id="SSF51395">
    <property type="entry name" value="FMN-linked oxidoreductases"/>
    <property type="match status" value="1"/>
</dbReference>
<sequence>MSLQQSAESTARTLFTPVHIGPYILQHRIVLPPLSRLRAQPGTGIPSDLQLEYYTQRASEGGLIITEATAIASSARGYYHAPGLYSEEQIAGWKRITDAVHDRGGTFFTQLWHAGRTSHIEITGSQPVTASVDPAYWADANNVIDAPDGFKPVSPHRALDTDEISTIVEQYRQAAQNAKRAGFDGVELMAANGHLIDQFLQDNVNKRTDRYGGSIENRARLLLEVVGVLVEVWRADRVGVRLSPSNSFNGMGDSDPHALFGYVIQQLDALGIAYVHLIEPRVKGADTIAESQPPIAAQELGKLFRGPVIAAGGFNPETAKAAVSNGVADLVAFGRHFVANPDLPKRIENGWPLNPYDRSTFYAFDEHGYTDYPFYDASQSDALPAA</sequence>
<comment type="similarity">
    <text evidence="2">Belongs to the NADH:flavin oxidoreductase/NADH oxidase family.</text>
</comment>
<keyword evidence="6" id="KW-1185">Reference proteome</keyword>
<dbReference type="FunFam" id="3.20.20.70:FF:000059">
    <property type="entry name" value="N-ethylmaleimide reductase, FMN-linked"/>
    <property type="match status" value="1"/>
</dbReference>
<accession>A0A1C3XCR1</accession>
<evidence type="ECO:0000313" key="6">
    <source>
        <dbReference type="Proteomes" id="UP000199101"/>
    </source>
</evidence>
<evidence type="ECO:0000313" key="5">
    <source>
        <dbReference type="EMBL" id="SCB50043.1"/>
    </source>
</evidence>
<gene>
    <name evidence="5" type="ORF">GA0061103_0739</name>
</gene>
<dbReference type="GO" id="GO:0016628">
    <property type="term" value="F:oxidoreductase activity, acting on the CH-CH group of donors, NAD or NADP as acceptor"/>
    <property type="evidence" value="ECO:0007669"/>
    <property type="project" value="UniProtKB-ARBA"/>
</dbReference>
<evidence type="ECO:0000256" key="1">
    <source>
        <dbReference type="ARBA" id="ARBA00001917"/>
    </source>
</evidence>
<proteinExistence type="inferred from homology"/>
<evidence type="ECO:0000256" key="2">
    <source>
        <dbReference type="ARBA" id="ARBA00005979"/>
    </source>
</evidence>
<dbReference type="CDD" id="cd02933">
    <property type="entry name" value="OYE_like_FMN"/>
    <property type="match status" value="1"/>
</dbReference>
<dbReference type="GO" id="GO:0010181">
    <property type="term" value="F:FMN binding"/>
    <property type="evidence" value="ECO:0007669"/>
    <property type="project" value="InterPro"/>
</dbReference>
<keyword evidence="3" id="KW-0560">Oxidoreductase</keyword>
<dbReference type="InterPro" id="IPR045247">
    <property type="entry name" value="Oye-like"/>
</dbReference>
<evidence type="ECO:0000256" key="3">
    <source>
        <dbReference type="ARBA" id="ARBA00023002"/>
    </source>
</evidence>
<evidence type="ECO:0000259" key="4">
    <source>
        <dbReference type="Pfam" id="PF00724"/>
    </source>
</evidence>